<feature type="region of interest" description="Disordered" evidence="1">
    <location>
        <begin position="1"/>
        <end position="20"/>
    </location>
</feature>
<evidence type="ECO:0000256" key="2">
    <source>
        <dbReference type="SAM" id="Phobius"/>
    </source>
</evidence>
<protein>
    <submittedName>
        <fullName evidence="3">Putative Holin-X, holin superfamily III</fullName>
    </submittedName>
</protein>
<name>A0A1H9ETT5_9ACTN</name>
<dbReference type="Pfam" id="PF07332">
    <property type="entry name" value="Phage_holin_3_6"/>
    <property type="match status" value="1"/>
</dbReference>
<sequence length="144" mass="15252">MSTMQRMDGHKHGHGPGEEHSVGELVARATAQMSQLMKEELQLAKMEMAEKGKRAGMGGGMLGGAGVVALYAVGAGVTAAIAGLSVVWPVWLSALVIMAVLFLVAGVLAALGRQQMRRAAPAKPERALRGMHDDLDEIRGRVRR</sequence>
<organism evidence="3 4">
    <name type="scientific">Streptomyces radiopugnans</name>
    <dbReference type="NCBI Taxonomy" id="403935"/>
    <lineage>
        <taxon>Bacteria</taxon>
        <taxon>Bacillati</taxon>
        <taxon>Actinomycetota</taxon>
        <taxon>Actinomycetes</taxon>
        <taxon>Kitasatosporales</taxon>
        <taxon>Streptomycetaceae</taxon>
        <taxon>Streptomyces</taxon>
    </lineage>
</organism>
<evidence type="ECO:0000313" key="3">
    <source>
        <dbReference type="EMBL" id="SEQ29166.1"/>
    </source>
</evidence>
<evidence type="ECO:0000313" key="4">
    <source>
        <dbReference type="Proteomes" id="UP000199055"/>
    </source>
</evidence>
<gene>
    <name evidence="3" type="ORF">SAMN05216481_105302</name>
</gene>
<evidence type="ECO:0000256" key="1">
    <source>
        <dbReference type="SAM" id="MobiDB-lite"/>
    </source>
</evidence>
<dbReference type="STRING" id="403935.SAMN05216481_105302"/>
<keyword evidence="2" id="KW-1133">Transmembrane helix</keyword>
<dbReference type="EMBL" id="FOET01000005">
    <property type="protein sequence ID" value="SEQ29166.1"/>
    <property type="molecule type" value="Genomic_DNA"/>
</dbReference>
<dbReference type="RefSeq" id="WP_245770067.1">
    <property type="nucleotide sequence ID" value="NZ_FOET01000005.1"/>
</dbReference>
<reference evidence="4" key="1">
    <citation type="submission" date="2016-10" db="EMBL/GenBank/DDBJ databases">
        <authorList>
            <person name="Varghese N."/>
            <person name="Submissions S."/>
        </authorList>
    </citation>
    <scope>NUCLEOTIDE SEQUENCE [LARGE SCALE GENOMIC DNA]</scope>
    <source>
        <strain evidence="4">CGMCC 4.3519</strain>
    </source>
</reference>
<keyword evidence="2" id="KW-0812">Transmembrane</keyword>
<dbReference type="AlphaFoldDB" id="A0A1H9ETT5"/>
<proteinExistence type="predicted"/>
<dbReference type="InterPro" id="IPR009937">
    <property type="entry name" value="Phage_holin_3_6"/>
</dbReference>
<feature type="compositionally biased region" description="Basic and acidic residues" evidence="1">
    <location>
        <begin position="7"/>
        <end position="20"/>
    </location>
</feature>
<keyword evidence="2" id="KW-0472">Membrane</keyword>
<feature type="transmembrane region" description="Helical" evidence="2">
    <location>
        <begin position="61"/>
        <end position="84"/>
    </location>
</feature>
<keyword evidence="4" id="KW-1185">Reference proteome</keyword>
<feature type="transmembrane region" description="Helical" evidence="2">
    <location>
        <begin position="90"/>
        <end position="111"/>
    </location>
</feature>
<accession>A0A1H9ETT5</accession>
<dbReference type="Proteomes" id="UP000199055">
    <property type="component" value="Unassembled WGS sequence"/>
</dbReference>